<accession>A0A4W6ED35</accession>
<evidence type="ECO:0000256" key="11">
    <source>
        <dbReference type="ARBA" id="ARBA00023163"/>
    </source>
</evidence>
<protein>
    <recommendedName>
        <fullName evidence="13">FUN14 domain-containing protein 2</fullName>
    </recommendedName>
    <alternativeName>
        <fullName evidence="14">Hepatitis C virus core-binding protein 6</fullName>
    </alternativeName>
</protein>
<evidence type="ECO:0000256" key="4">
    <source>
        <dbReference type="ARBA" id="ARBA00022553"/>
    </source>
</evidence>
<evidence type="ECO:0000256" key="16">
    <source>
        <dbReference type="SAM" id="Phobius"/>
    </source>
</evidence>
<sequence>MANRNKDVEEEIYDKVVDLTEYAKRQRWWNRLFGKNSGPVAEKYSVATQIAIGGVSGWCAGYLFQKVGKVAATAVGGGLLLLQIANNSGYIQVDWKRVEKDVNKAKKQLKKGTNQAAPELNTLFEKVRPQHFMYCFILTYYKLHCCFIVLNLKAQLIRLCSPSNKLRVIELFAVTFSKMLDLQPHSVYFSFALEVLYLETICAMVAWTFHMKEHLLLFSALENQLGESVKKII</sequence>
<dbReference type="GO" id="GO:0005634">
    <property type="term" value="C:nucleus"/>
    <property type="evidence" value="ECO:0007669"/>
    <property type="project" value="UniProtKB-SubCell"/>
</dbReference>
<evidence type="ECO:0000256" key="12">
    <source>
        <dbReference type="ARBA" id="ARBA00023242"/>
    </source>
</evidence>
<dbReference type="AlphaFoldDB" id="A0A4W6ED35"/>
<proteinExistence type="inferred from homology"/>
<evidence type="ECO:0000256" key="13">
    <source>
        <dbReference type="ARBA" id="ARBA00039376"/>
    </source>
</evidence>
<evidence type="ECO:0000256" key="1">
    <source>
        <dbReference type="ARBA" id="ARBA00004123"/>
    </source>
</evidence>
<evidence type="ECO:0000256" key="8">
    <source>
        <dbReference type="ARBA" id="ARBA00023015"/>
    </source>
</evidence>
<dbReference type="PANTHER" id="PTHR21346">
    <property type="entry name" value="FUN14 DOMAIN CONTAINING"/>
    <property type="match status" value="1"/>
</dbReference>
<organism evidence="17 18">
    <name type="scientific">Lates calcarifer</name>
    <name type="common">Barramundi</name>
    <name type="synonym">Holocentrus calcarifer</name>
    <dbReference type="NCBI Taxonomy" id="8187"/>
    <lineage>
        <taxon>Eukaryota</taxon>
        <taxon>Metazoa</taxon>
        <taxon>Chordata</taxon>
        <taxon>Craniata</taxon>
        <taxon>Vertebrata</taxon>
        <taxon>Euteleostomi</taxon>
        <taxon>Actinopterygii</taxon>
        <taxon>Neopterygii</taxon>
        <taxon>Teleostei</taxon>
        <taxon>Neoteleostei</taxon>
        <taxon>Acanthomorphata</taxon>
        <taxon>Carangaria</taxon>
        <taxon>Carangaria incertae sedis</taxon>
        <taxon>Centropomidae</taxon>
        <taxon>Lates</taxon>
    </lineage>
</organism>
<evidence type="ECO:0000256" key="7">
    <source>
        <dbReference type="ARBA" id="ARBA00022989"/>
    </source>
</evidence>
<evidence type="ECO:0000256" key="15">
    <source>
        <dbReference type="ARBA" id="ARBA00045668"/>
    </source>
</evidence>
<comment type="similarity">
    <text evidence="3">Belongs to the FUN14 family.</text>
</comment>
<dbReference type="Pfam" id="PF04930">
    <property type="entry name" value="FUN14"/>
    <property type="match status" value="1"/>
</dbReference>
<comment type="function">
    <text evidence="15">Binds directly and specifically 1,2-Diacyl-sn-glycero-3-phospho-(1'-myo-inositol-3',4',5'-bisphosphate) (PIP3) leading to the recruitment of PIP3 to mitochondria and may play a role in the regulation of the platelet activation via AKT/GSK3B/cGMP signaling pathways. May act as transcription factor that regulates SREBP1 (isoform SREBP-1C) expression in order to modulate triglyceride (TG) homeostasis in hepatocytes.</text>
</comment>
<name>A0A4W6ED35_LATCA</name>
<dbReference type="InterPro" id="IPR007014">
    <property type="entry name" value="FUN14"/>
</dbReference>
<evidence type="ECO:0000256" key="2">
    <source>
        <dbReference type="ARBA" id="ARBA00004374"/>
    </source>
</evidence>
<keyword evidence="12" id="KW-0539">Nucleus</keyword>
<reference evidence="18" key="1">
    <citation type="submission" date="2015-09" db="EMBL/GenBank/DDBJ databases">
        <authorList>
            <person name="Sai Rama Sridatta P."/>
        </authorList>
    </citation>
    <scope>NUCLEOTIDE SEQUENCE [LARGE SCALE GENOMIC DNA]</scope>
</reference>
<keyword evidence="9" id="KW-0496">Mitochondrion</keyword>
<comment type="subcellular location">
    <subcellularLocation>
        <location evidence="2">Mitochondrion outer membrane</location>
        <topology evidence="2">Multi-pass membrane protein</topology>
    </subcellularLocation>
    <subcellularLocation>
        <location evidence="1">Nucleus</location>
    </subcellularLocation>
</comment>
<evidence type="ECO:0000256" key="14">
    <source>
        <dbReference type="ARBA" id="ARBA00041722"/>
    </source>
</evidence>
<dbReference type="GO" id="GO:0000422">
    <property type="term" value="P:autophagy of mitochondrion"/>
    <property type="evidence" value="ECO:0007669"/>
    <property type="project" value="TreeGrafter"/>
</dbReference>
<dbReference type="PANTHER" id="PTHR21346:SF5">
    <property type="entry name" value="FUN14 DOMAIN-CONTAINING PROTEIN 2"/>
    <property type="match status" value="1"/>
</dbReference>
<keyword evidence="5 16" id="KW-0812">Transmembrane</keyword>
<evidence type="ECO:0000256" key="5">
    <source>
        <dbReference type="ARBA" id="ARBA00022692"/>
    </source>
</evidence>
<reference evidence="17" key="2">
    <citation type="submission" date="2025-08" db="UniProtKB">
        <authorList>
            <consortium name="Ensembl"/>
        </authorList>
    </citation>
    <scope>IDENTIFICATION</scope>
</reference>
<dbReference type="STRING" id="8187.ENSLCAP00010036791"/>
<reference evidence="17" key="3">
    <citation type="submission" date="2025-09" db="UniProtKB">
        <authorList>
            <consortium name="Ensembl"/>
        </authorList>
    </citation>
    <scope>IDENTIFICATION</scope>
</reference>
<keyword evidence="4" id="KW-0597">Phosphoprotein</keyword>
<keyword evidence="10 16" id="KW-0472">Membrane</keyword>
<evidence type="ECO:0000256" key="6">
    <source>
        <dbReference type="ARBA" id="ARBA00022787"/>
    </source>
</evidence>
<feature type="transmembrane region" description="Helical" evidence="16">
    <location>
        <begin position="187"/>
        <end position="209"/>
    </location>
</feature>
<keyword evidence="8" id="KW-0805">Transcription regulation</keyword>
<dbReference type="GO" id="GO:0005741">
    <property type="term" value="C:mitochondrial outer membrane"/>
    <property type="evidence" value="ECO:0007669"/>
    <property type="project" value="UniProtKB-SubCell"/>
</dbReference>
<dbReference type="Proteomes" id="UP000314980">
    <property type="component" value="Unassembled WGS sequence"/>
</dbReference>
<evidence type="ECO:0000313" key="18">
    <source>
        <dbReference type="Proteomes" id="UP000314980"/>
    </source>
</evidence>
<keyword evidence="18" id="KW-1185">Reference proteome</keyword>
<evidence type="ECO:0000256" key="9">
    <source>
        <dbReference type="ARBA" id="ARBA00023128"/>
    </source>
</evidence>
<dbReference type="GeneTree" id="ENSGT00940000154517"/>
<keyword evidence="11" id="KW-0804">Transcription</keyword>
<evidence type="ECO:0000313" key="17">
    <source>
        <dbReference type="Ensembl" id="ENSLCAP00010036791.1"/>
    </source>
</evidence>
<keyword evidence="6" id="KW-1000">Mitochondrion outer membrane</keyword>
<keyword evidence="7 16" id="KW-1133">Transmembrane helix</keyword>
<dbReference type="Ensembl" id="ENSLCAT00010037654.1">
    <property type="protein sequence ID" value="ENSLCAP00010036791.1"/>
    <property type="gene ID" value="ENSLCAG00010017222.1"/>
</dbReference>
<evidence type="ECO:0000256" key="3">
    <source>
        <dbReference type="ARBA" id="ARBA00009160"/>
    </source>
</evidence>
<evidence type="ECO:0000256" key="10">
    <source>
        <dbReference type="ARBA" id="ARBA00023136"/>
    </source>
</evidence>
<dbReference type="InParanoid" id="A0A4W6ED35"/>